<keyword evidence="14 18" id="KW-0830">Ubiquinone</keyword>
<dbReference type="Pfam" id="PF00361">
    <property type="entry name" value="Proton_antipo_M"/>
    <property type="match status" value="1"/>
</dbReference>
<dbReference type="PANTHER" id="PTHR46552">
    <property type="entry name" value="NADH-UBIQUINONE OXIDOREDUCTASE CHAIN 2"/>
    <property type="match status" value="1"/>
</dbReference>
<dbReference type="PRINTS" id="PR01436">
    <property type="entry name" value="NADHDHGNASE2"/>
</dbReference>
<evidence type="ECO:0000256" key="8">
    <source>
        <dbReference type="ARBA" id="ARBA00022692"/>
    </source>
</evidence>
<keyword evidence="10 18" id="KW-1278">Translocase</keyword>
<dbReference type="GO" id="GO:0005743">
    <property type="term" value="C:mitochondrial inner membrane"/>
    <property type="evidence" value="ECO:0007669"/>
    <property type="project" value="UniProtKB-SubCell"/>
</dbReference>
<keyword evidence="8 18" id="KW-0812">Transmembrane</keyword>
<feature type="transmembrane region" description="Helical" evidence="18">
    <location>
        <begin position="229"/>
        <end position="246"/>
    </location>
</feature>
<dbReference type="GO" id="GO:0008137">
    <property type="term" value="F:NADH dehydrogenase (ubiquinone) activity"/>
    <property type="evidence" value="ECO:0007669"/>
    <property type="project" value="UniProtKB-EC"/>
</dbReference>
<evidence type="ECO:0000256" key="18">
    <source>
        <dbReference type="RuleBase" id="RU003403"/>
    </source>
</evidence>
<evidence type="ECO:0000256" key="13">
    <source>
        <dbReference type="ARBA" id="ARBA00023027"/>
    </source>
</evidence>
<feature type="transmembrane region" description="Helical" evidence="18">
    <location>
        <begin position="7"/>
        <end position="22"/>
    </location>
</feature>
<evidence type="ECO:0000256" key="3">
    <source>
        <dbReference type="ARBA" id="ARBA00007012"/>
    </source>
</evidence>
<evidence type="ECO:0000256" key="6">
    <source>
        <dbReference type="ARBA" id="ARBA00022448"/>
    </source>
</evidence>
<organism evidence="20">
    <name type="scientific">Hyalella lucifugax</name>
    <dbReference type="NCBI Taxonomy" id="1867949"/>
    <lineage>
        <taxon>Eukaryota</taxon>
        <taxon>Metazoa</taxon>
        <taxon>Ecdysozoa</taxon>
        <taxon>Arthropoda</taxon>
        <taxon>Crustacea</taxon>
        <taxon>Multicrustacea</taxon>
        <taxon>Malacostraca</taxon>
        <taxon>Eumalacostraca</taxon>
        <taxon>Peracarida</taxon>
        <taxon>Amphipoda</taxon>
        <taxon>Senticaudata</taxon>
        <taxon>Talitrida</taxon>
        <taxon>Talitroidea</taxon>
        <taxon>Hyalellidae</taxon>
        <taxon>Hyalella</taxon>
    </lineage>
</organism>
<name>A0A330IV79_9CRUS</name>
<accession>A0A330IV79</accession>
<evidence type="ECO:0000256" key="4">
    <source>
        <dbReference type="ARBA" id="ARBA00012944"/>
    </source>
</evidence>
<keyword evidence="9 18" id="KW-0999">Mitochondrion inner membrane</keyword>
<dbReference type="AlphaFoldDB" id="A0A330IV79"/>
<keyword evidence="6" id="KW-0813">Transport</keyword>
<keyword evidence="11 18" id="KW-0249">Electron transport</keyword>
<comment type="catalytic activity">
    <reaction evidence="17 18">
        <text>a ubiquinone + NADH + 5 H(+)(in) = a ubiquinol + NAD(+) + 4 H(+)(out)</text>
        <dbReference type="Rhea" id="RHEA:29091"/>
        <dbReference type="Rhea" id="RHEA-COMP:9565"/>
        <dbReference type="Rhea" id="RHEA-COMP:9566"/>
        <dbReference type="ChEBI" id="CHEBI:15378"/>
        <dbReference type="ChEBI" id="CHEBI:16389"/>
        <dbReference type="ChEBI" id="CHEBI:17976"/>
        <dbReference type="ChEBI" id="CHEBI:57540"/>
        <dbReference type="ChEBI" id="CHEBI:57945"/>
        <dbReference type="EC" id="7.1.1.2"/>
    </reaction>
</comment>
<comment type="subcellular location">
    <subcellularLocation>
        <location evidence="2 18">Mitochondrion inner membrane</location>
        <topology evidence="2 18">Multi-pass membrane protein</topology>
    </subcellularLocation>
</comment>
<evidence type="ECO:0000256" key="10">
    <source>
        <dbReference type="ARBA" id="ARBA00022967"/>
    </source>
</evidence>
<keyword evidence="7 18" id="KW-0679">Respiratory chain</keyword>
<evidence type="ECO:0000256" key="16">
    <source>
        <dbReference type="ARBA" id="ARBA00023136"/>
    </source>
</evidence>
<dbReference type="GO" id="GO:0006120">
    <property type="term" value="P:mitochondrial electron transport, NADH to ubiquinone"/>
    <property type="evidence" value="ECO:0007669"/>
    <property type="project" value="InterPro"/>
</dbReference>
<keyword evidence="12 18" id="KW-1133">Transmembrane helix</keyword>
<evidence type="ECO:0000313" key="20">
    <source>
        <dbReference type="EMBL" id="SBT96165.1"/>
    </source>
</evidence>
<dbReference type="EC" id="7.1.1.2" evidence="4 18"/>
<evidence type="ECO:0000256" key="9">
    <source>
        <dbReference type="ARBA" id="ARBA00022792"/>
    </source>
</evidence>
<feature type="transmembrane region" description="Helical" evidence="18">
    <location>
        <begin position="113"/>
        <end position="137"/>
    </location>
</feature>
<reference evidence="20" key="1">
    <citation type="submission" date="2016-05" db="EMBL/GenBank/DDBJ databases">
        <title>Mitogenome Hyalella lucifugax.</title>
        <authorList>
            <person name="Pons J."/>
            <person name="Jurado-Rivera J.A."/>
            <person name="Jaume D."/>
            <person name="Juan C."/>
        </authorList>
    </citation>
    <scope>NUCLEOTIDE SEQUENCE</scope>
    <source>
        <tissue evidence="20">Adult</tissue>
    </source>
</reference>
<feature type="transmembrane region" description="Helical" evidence="18">
    <location>
        <begin position="310"/>
        <end position="326"/>
    </location>
</feature>
<dbReference type="InterPro" id="IPR050175">
    <property type="entry name" value="Complex_I_Subunit_2"/>
</dbReference>
<evidence type="ECO:0000256" key="17">
    <source>
        <dbReference type="ARBA" id="ARBA00049551"/>
    </source>
</evidence>
<comment type="function">
    <text evidence="1">Core subunit of the mitochondrial membrane respiratory chain NADH dehydrogenase (Complex I) that is believed to belong to the minimal assembly required for catalysis. Complex I functions in the transfer of electrons from NADH to the respiratory chain. The immediate electron acceptor for the enzyme is believed to be ubiquinone.</text>
</comment>
<dbReference type="InterPro" id="IPR003917">
    <property type="entry name" value="NADH_UbQ_OxRdtase_chain2"/>
</dbReference>
<evidence type="ECO:0000259" key="19">
    <source>
        <dbReference type="Pfam" id="PF00361"/>
    </source>
</evidence>
<evidence type="ECO:0000256" key="7">
    <source>
        <dbReference type="ARBA" id="ARBA00022660"/>
    </source>
</evidence>
<gene>
    <name evidence="20" type="primary">ND2</name>
</gene>
<comment type="function">
    <text evidence="18">Core subunit of the mitochondrial membrane respiratory chain NADH dehydrogenase (Complex I) which catalyzes electron transfer from NADH through the respiratory chain, using ubiquinone as an electron acceptor. Essential for the catalytic activity and assembly of complex I.</text>
</comment>
<evidence type="ECO:0000256" key="2">
    <source>
        <dbReference type="ARBA" id="ARBA00004448"/>
    </source>
</evidence>
<dbReference type="PANTHER" id="PTHR46552:SF1">
    <property type="entry name" value="NADH-UBIQUINONE OXIDOREDUCTASE CHAIN 2"/>
    <property type="match status" value="1"/>
</dbReference>
<keyword evidence="15 18" id="KW-0496">Mitochondrion</keyword>
<evidence type="ECO:0000256" key="1">
    <source>
        <dbReference type="ARBA" id="ARBA00003257"/>
    </source>
</evidence>
<dbReference type="InterPro" id="IPR001750">
    <property type="entry name" value="ND/Mrp_TM"/>
</dbReference>
<evidence type="ECO:0000256" key="14">
    <source>
        <dbReference type="ARBA" id="ARBA00023075"/>
    </source>
</evidence>
<keyword evidence="13 18" id="KW-0520">NAD</keyword>
<feature type="transmembrane region" description="Helical" evidence="18">
    <location>
        <begin position="187"/>
        <end position="208"/>
    </location>
</feature>
<dbReference type="EMBL" id="LT594767">
    <property type="protein sequence ID" value="SBT96165.1"/>
    <property type="molecule type" value="Genomic_DNA"/>
</dbReference>
<keyword evidence="16 18" id="KW-0472">Membrane</keyword>
<evidence type="ECO:0000256" key="12">
    <source>
        <dbReference type="ARBA" id="ARBA00022989"/>
    </source>
</evidence>
<feature type="domain" description="NADH:quinone oxidoreductase/Mrp antiporter transmembrane" evidence="19">
    <location>
        <begin position="24"/>
        <end position="277"/>
    </location>
</feature>
<feature type="transmembrane region" description="Helical" evidence="18">
    <location>
        <begin position="66"/>
        <end position="93"/>
    </location>
</feature>
<evidence type="ECO:0000256" key="15">
    <source>
        <dbReference type="ARBA" id="ARBA00023128"/>
    </source>
</evidence>
<protein>
    <recommendedName>
        <fullName evidence="5 18">NADH-ubiquinone oxidoreductase chain 2</fullName>
        <ecNumber evidence="4 18">7.1.1.2</ecNumber>
    </recommendedName>
</protein>
<geneLocation type="mitochondrion" evidence="20"/>
<comment type="similarity">
    <text evidence="3 18">Belongs to the complex I subunit 2 family.</text>
</comment>
<feature type="transmembrane region" description="Helical" evidence="18">
    <location>
        <begin position="266"/>
        <end position="289"/>
    </location>
</feature>
<evidence type="ECO:0000256" key="5">
    <source>
        <dbReference type="ARBA" id="ARBA00021008"/>
    </source>
</evidence>
<feature type="transmembrane region" description="Helical" evidence="18">
    <location>
        <begin position="144"/>
        <end position="167"/>
    </location>
</feature>
<sequence>MLMHPSLFLFYFSLLLSIFLIISANSWFVVWMGLEMNLIFFIPLMLKKNNKYSNESSIKYFLTQAFASVLIINSALLLSKSVVVLENILLAALLLKSGSAPFHQWLPSLVEGLSWNCLMILFILQKISPLLLISFLLKEEATRGVTYMVIIACAVVGSLGGIMSVSLRKIMAYSSISHMSWVLTSMVLSNFSWMSYYLVYCMVLVCALDMFNKSSVISINQLMLSAMKIRVVSGVSLLSLGGLPPFTGFVPKFMVSVSLLQNELYFIFFVLLGSTFLSLFFYMRIVLVSAMLSSKNMVFNFKVELKETKISLNVMGLIIPSLFFLVL</sequence>
<evidence type="ECO:0000256" key="11">
    <source>
        <dbReference type="ARBA" id="ARBA00022982"/>
    </source>
</evidence>
<proteinExistence type="inferred from homology"/>